<accession>A0A420P0M1</accession>
<gene>
    <name evidence="4" type="ORF">BFJ68_g17167</name>
</gene>
<dbReference type="VEuPathDB" id="FungiDB:FOC1_g10001690"/>
<comment type="subcellular location">
    <subcellularLocation>
        <location evidence="1">Nucleus</location>
    </subcellularLocation>
</comment>
<dbReference type="VEuPathDB" id="FungiDB:FOXG_12200"/>
<feature type="compositionally biased region" description="Polar residues" evidence="3">
    <location>
        <begin position="64"/>
        <end position="79"/>
    </location>
</feature>
<dbReference type="PANTHER" id="PTHR37534:SF20">
    <property type="entry name" value="PRO1A C6 ZINK-FINGER PROTEIN"/>
    <property type="match status" value="1"/>
</dbReference>
<proteinExistence type="predicted"/>
<feature type="compositionally biased region" description="Basic and acidic residues" evidence="3">
    <location>
        <begin position="24"/>
        <end position="35"/>
    </location>
</feature>
<dbReference type="VEuPathDB" id="FungiDB:FOZG_16781"/>
<keyword evidence="2" id="KW-0539">Nucleus</keyword>
<evidence type="ECO:0000256" key="2">
    <source>
        <dbReference type="ARBA" id="ARBA00023242"/>
    </source>
</evidence>
<dbReference type="VEuPathDB" id="FungiDB:HZS61_006771"/>
<dbReference type="Pfam" id="PF11951">
    <property type="entry name" value="Fungal_trans_2"/>
    <property type="match status" value="1"/>
</dbReference>
<dbReference type="Proteomes" id="UP000285860">
    <property type="component" value="Unassembled WGS sequence"/>
</dbReference>
<feature type="region of interest" description="Disordered" evidence="3">
    <location>
        <begin position="24"/>
        <end position="79"/>
    </location>
</feature>
<dbReference type="AlphaFoldDB" id="A0A420P0M1"/>
<organism evidence="4 5">
    <name type="scientific">Fusarium oxysporum</name>
    <name type="common">Fusarium vascular wilt</name>
    <dbReference type="NCBI Taxonomy" id="5507"/>
    <lineage>
        <taxon>Eukaryota</taxon>
        <taxon>Fungi</taxon>
        <taxon>Dikarya</taxon>
        <taxon>Ascomycota</taxon>
        <taxon>Pezizomycotina</taxon>
        <taxon>Sordariomycetes</taxon>
        <taxon>Hypocreomycetidae</taxon>
        <taxon>Hypocreales</taxon>
        <taxon>Nectriaceae</taxon>
        <taxon>Fusarium</taxon>
        <taxon>Fusarium oxysporum species complex</taxon>
    </lineage>
</organism>
<comment type="caution">
    <text evidence="4">The sequence shown here is derived from an EMBL/GenBank/DDBJ whole genome shotgun (WGS) entry which is preliminary data.</text>
</comment>
<dbReference type="InterPro" id="IPR021858">
    <property type="entry name" value="Fun_TF"/>
</dbReference>
<reference evidence="4 5" key="1">
    <citation type="journal article" date="2018" name="Sci. Rep.">
        <title>Characterisation of pathogen-specific regions and novel effector candidates in Fusarium oxysporum f. sp. cepae.</title>
        <authorList>
            <person name="Armitage A.D."/>
            <person name="Taylor A."/>
            <person name="Sobczyk M.K."/>
            <person name="Baxter L."/>
            <person name="Greenfield B.P."/>
            <person name="Bates H.J."/>
            <person name="Wilson F."/>
            <person name="Jackson A.C."/>
            <person name="Ott S."/>
            <person name="Harrison R.J."/>
            <person name="Clarkson J.P."/>
        </authorList>
    </citation>
    <scope>NUCLEOTIDE SEQUENCE [LARGE SCALE GENOMIC DNA]</scope>
    <source>
        <strain evidence="4 5">Fo_A28</strain>
    </source>
</reference>
<evidence type="ECO:0000256" key="3">
    <source>
        <dbReference type="SAM" id="MobiDB-lite"/>
    </source>
</evidence>
<dbReference type="EMBL" id="MRCY01000447">
    <property type="protein sequence ID" value="RKK86079.1"/>
    <property type="molecule type" value="Genomic_DNA"/>
</dbReference>
<evidence type="ECO:0000256" key="1">
    <source>
        <dbReference type="ARBA" id="ARBA00004123"/>
    </source>
</evidence>
<dbReference type="PANTHER" id="PTHR37534">
    <property type="entry name" value="TRANSCRIPTIONAL ACTIVATOR PROTEIN UGA3"/>
    <property type="match status" value="1"/>
</dbReference>
<name>A0A420P0M1_FUSOX</name>
<sequence>MNGEESQAQMAAVLKAEVKASAARRRELASMKRVEPTSTSASFPDASGDAPRMRFLDSPLQRGATHSSPRTTTTGPETSLRVQLQSYSAVGITRTPRPLAEDIGRGFEATGSPELAIGLHLGEVDLGFVMFYIDNVFPLLFPFYSAPLLDGGRGWLLVQLLRDATLLNTTSCLSVFFFSLLIQETSKDRSAACNTMAWDRLTWQMERAFSTVQSDIRLIENATRIPDSSPSSDMGVSRLCRLLGSILQLLCFEVGTGNSANCETHLHAAVTLFETIMKEYGMDTDDSGKSRPSLPLVLDAMARPPWSLGSLNGSLPRNADQAAFCFFAAVLFVDDIIISTALAKAPQLRAYHPYLLPASNSVVGLLNSNGGGSDGRLSTLDTDSVNGCQSWVLLLIGQIAALDSWKKEHQSNAELDVMELVSRANDIKVALQNGIDELRAMSSAFHTQCLAGVQLSTLGGPQQQAGEQSNHTMKITGIWAHAALAYLSVVVSGWQPYAPATRNPVMETLASLKQAAATKGTAVLRTLAWPFCVAGCLAQPGQQAEVRAIVADLGALGSFSMLRLAMEIVELAWDKQDEVGGQEHGRWNAGSLDLATCFRSLGYPVLLVS</sequence>
<dbReference type="GO" id="GO:0005634">
    <property type="term" value="C:nucleus"/>
    <property type="evidence" value="ECO:0007669"/>
    <property type="project" value="UniProtKB-SubCell"/>
</dbReference>
<dbReference type="VEuPathDB" id="FungiDB:FOC4_g10005068"/>
<protein>
    <submittedName>
        <fullName evidence="4">Uncharacterized protein</fullName>
    </submittedName>
</protein>
<dbReference type="VEuPathDB" id="FungiDB:FOIG_10153"/>
<dbReference type="VEuPathDB" id="FungiDB:FOMG_14712"/>
<evidence type="ECO:0000313" key="4">
    <source>
        <dbReference type="EMBL" id="RKK86079.1"/>
    </source>
</evidence>
<evidence type="ECO:0000313" key="5">
    <source>
        <dbReference type="Proteomes" id="UP000285860"/>
    </source>
</evidence>